<evidence type="ECO:0000313" key="4">
    <source>
        <dbReference type="Proteomes" id="UP000729402"/>
    </source>
</evidence>
<evidence type="ECO:0000256" key="2">
    <source>
        <dbReference type="PROSITE-ProRule" id="PRU00708"/>
    </source>
</evidence>
<dbReference type="Pfam" id="PF13041">
    <property type="entry name" value="PPR_2"/>
    <property type="match status" value="2"/>
</dbReference>
<feature type="repeat" description="PPR" evidence="2">
    <location>
        <begin position="245"/>
        <end position="280"/>
    </location>
</feature>
<feature type="repeat" description="PPR" evidence="2">
    <location>
        <begin position="210"/>
        <end position="244"/>
    </location>
</feature>
<feature type="repeat" description="PPR" evidence="2">
    <location>
        <begin position="23"/>
        <end position="57"/>
    </location>
</feature>
<dbReference type="InterPro" id="IPR002885">
    <property type="entry name" value="PPR_rpt"/>
</dbReference>
<dbReference type="NCBIfam" id="TIGR00756">
    <property type="entry name" value="PPR"/>
    <property type="match status" value="4"/>
</dbReference>
<dbReference type="GO" id="GO:0003723">
    <property type="term" value="F:RNA binding"/>
    <property type="evidence" value="ECO:0007669"/>
    <property type="project" value="InterPro"/>
</dbReference>
<dbReference type="EMBL" id="JAAALK010001594">
    <property type="protein sequence ID" value="KAG8042779.1"/>
    <property type="molecule type" value="Genomic_DNA"/>
</dbReference>
<proteinExistence type="predicted"/>
<keyword evidence="4" id="KW-1185">Reference proteome</keyword>
<gene>
    <name evidence="3" type="ORF">GUJ93_ZPchr0328g33304</name>
</gene>
<protein>
    <recommendedName>
        <fullName evidence="5">Pentatricopeptide repeat-containing protein</fullName>
    </recommendedName>
</protein>
<reference evidence="3" key="2">
    <citation type="submission" date="2021-02" db="EMBL/GenBank/DDBJ databases">
        <authorList>
            <person name="Kimball J.A."/>
            <person name="Haas M.W."/>
            <person name="Macchietto M."/>
            <person name="Kono T."/>
            <person name="Duquette J."/>
            <person name="Shao M."/>
        </authorList>
    </citation>
    <scope>NUCLEOTIDE SEQUENCE</scope>
    <source>
        <tissue evidence="3">Fresh leaf tissue</tissue>
    </source>
</reference>
<comment type="caution">
    <text evidence="3">The sequence shown here is derived from an EMBL/GenBank/DDBJ whole genome shotgun (WGS) entry which is preliminary data.</text>
</comment>
<name>A0A8J5RBX2_ZIZPA</name>
<dbReference type="Pfam" id="PF01535">
    <property type="entry name" value="PPR"/>
    <property type="match status" value="1"/>
</dbReference>
<dbReference type="OrthoDB" id="1859199at2759"/>
<reference evidence="3" key="1">
    <citation type="journal article" date="2021" name="bioRxiv">
        <title>Whole Genome Assembly and Annotation of Northern Wild Rice, Zizania palustris L., Supports a Whole Genome Duplication in the Zizania Genus.</title>
        <authorList>
            <person name="Haas M."/>
            <person name="Kono T."/>
            <person name="Macchietto M."/>
            <person name="Millas R."/>
            <person name="McGilp L."/>
            <person name="Shao M."/>
            <person name="Duquette J."/>
            <person name="Hirsch C.N."/>
            <person name="Kimball J."/>
        </authorList>
    </citation>
    <scope>NUCLEOTIDE SEQUENCE</scope>
    <source>
        <tissue evidence="3">Fresh leaf tissue</tissue>
    </source>
</reference>
<dbReference type="FunFam" id="1.25.40.10:FF:000158">
    <property type="entry name" value="pentatricopeptide repeat-containing protein At2g33680"/>
    <property type="match status" value="1"/>
</dbReference>
<feature type="repeat" description="PPR" evidence="2">
    <location>
        <begin position="108"/>
        <end position="143"/>
    </location>
</feature>
<dbReference type="GO" id="GO:0009451">
    <property type="term" value="P:RNA modification"/>
    <property type="evidence" value="ECO:0007669"/>
    <property type="project" value="InterPro"/>
</dbReference>
<evidence type="ECO:0000313" key="3">
    <source>
        <dbReference type="EMBL" id="KAG8042779.1"/>
    </source>
</evidence>
<dbReference type="PANTHER" id="PTHR47926">
    <property type="entry name" value="PENTATRICOPEPTIDE REPEAT-CONTAINING PROTEIN"/>
    <property type="match status" value="1"/>
</dbReference>
<dbReference type="AlphaFoldDB" id="A0A8J5RBX2"/>
<organism evidence="3 4">
    <name type="scientific">Zizania palustris</name>
    <name type="common">Northern wild rice</name>
    <dbReference type="NCBI Taxonomy" id="103762"/>
    <lineage>
        <taxon>Eukaryota</taxon>
        <taxon>Viridiplantae</taxon>
        <taxon>Streptophyta</taxon>
        <taxon>Embryophyta</taxon>
        <taxon>Tracheophyta</taxon>
        <taxon>Spermatophyta</taxon>
        <taxon>Magnoliopsida</taxon>
        <taxon>Liliopsida</taxon>
        <taxon>Poales</taxon>
        <taxon>Poaceae</taxon>
        <taxon>BOP clade</taxon>
        <taxon>Oryzoideae</taxon>
        <taxon>Oryzeae</taxon>
        <taxon>Zizaniinae</taxon>
        <taxon>Zizania</taxon>
    </lineage>
</organism>
<dbReference type="InterPro" id="IPR046960">
    <property type="entry name" value="PPR_At4g14850-like_plant"/>
</dbReference>
<evidence type="ECO:0008006" key="5">
    <source>
        <dbReference type="Google" id="ProtNLM"/>
    </source>
</evidence>
<dbReference type="PROSITE" id="PS51375">
    <property type="entry name" value="PPR"/>
    <property type="match status" value="4"/>
</dbReference>
<accession>A0A8J5RBX2</accession>
<keyword evidence="1" id="KW-0677">Repeat</keyword>
<dbReference type="PANTHER" id="PTHR47926:SF417">
    <property type="entry name" value="PENTACOTRIPEPTIDE-REPEAT REGION OF PRORP DOMAIN-CONTAINING PROTEIN"/>
    <property type="match status" value="1"/>
</dbReference>
<evidence type="ECO:0000256" key="1">
    <source>
        <dbReference type="ARBA" id="ARBA00022737"/>
    </source>
</evidence>
<sequence length="324" mass="35423">MSLISETKSTAASKVFAGMPHRSVVSWMAMLSGYARNRRPQEALELFALTRASGAQPNQFTYGSAASACAGAECARSRKQVHACAAKGKFAGDMFVQSALVVMHLRTNLVSSTALISGYTRDRNHSEDAMELFCKIHRKGSRIDGVLLSSLLCLCASVASARFGTQIHAYMHKMQPMGDVALDNALIDMYAKAGEFSDARHAFDEMPYRNVISWTSLITACGRNGYGEDAVTLFNRMVEDGVKPNDVTFLSLLSACGHCGLTSKGMEYFTSMMSKYGIDPRAEHYCSAIDLLARGESSLWEHAQRTRKIMDETSDGKELGFSVI</sequence>
<dbReference type="GO" id="GO:0099402">
    <property type="term" value="P:plant organ development"/>
    <property type="evidence" value="ECO:0007669"/>
    <property type="project" value="UniProtKB-ARBA"/>
</dbReference>
<dbReference type="Proteomes" id="UP000729402">
    <property type="component" value="Unassembled WGS sequence"/>
</dbReference>